<feature type="region of interest" description="Disordered" evidence="15">
    <location>
        <begin position="1225"/>
        <end position="1254"/>
    </location>
</feature>
<proteinExistence type="predicted"/>
<feature type="region of interest" description="Disordered" evidence="15">
    <location>
        <begin position="1757"/>
        <end position="1776"/>
    </location>
</feature>
<keyword evidence="11" id="KW-0695">RNA-directed DNA polymerase</keyword>
<dbReference type="Pfam" id="PF05699">
    <property type="entry name" value="Dimer_Tnp_hAT"/>
    <property type="match status" value="1"/>
</dbReference>
<dbReference type="SUPFAM" id="SSF56672">
    <property type="entry name" value="DNA/RNA polymerases"/>
    <property type="match status" value="1"/>
</dbReference>
<dbReference type="Pfam" id="PF17919">
    <property type="entry name" value="RT_RNaseH_2"/>
    <property type="match status" value="1"/>
</dbReference>
<dbReference type="ExpressionAtlas" id="M8CAR5">
    <property type="expression patterns" value="baseline"/>
</dbReference>
<dbReference type="InterPro" id="IPR011990">
    <property type="entry name" value="TPR-like_helical_dom_sf"/>
</dbReference>
<keyword evidence="3" id="KW-0548">Nucleotidyltransferase</keyword>
<dbReference type="PROSITE" id="PS00141">
    <property type="entry name" value="ASP_PROTEASE"/>
    <property type="match status" value="1"/>
</dbReference>
<keyword evidence="12" id="KW-0809">Transit peptide</keyword>
<keyword evidence="1" id="KW-0645">Protease</keyword>
<dbReference type="SUPFAM" id="SSF50630">
    <property type="entry name" value="Acid proteases"/>
    <property type="match status" value="1"/>
</dbReference>
<dbReference type="Pfam" id="PF08284">
    <property type="entry name" value="RVP_2"/>
    <property type="match status" value="1"/>
</dbReference>
<feature type="coiled-coil region" evidence="14">
    <location>
        <begin position="1174"/>
        <end position="1201"/>
    </location>
</feature>
<evidence type="ECO:0000256" key="3">
    <source>
        <dbReference type="ARBA" id="ARBA00022695"/>
    </source>
</evidence>
<organism evidence="16">
    <name type="scientific">Aegilops tauschii</name>
    <name type="common">Tausch's goatgrass</name>
    <name type="synonym">Aegilops squarrosa</name>
    <dbReference type="NCBI Taxonomy" id="37682"/>
    <lineage>
        <taxon>Eukaryota</taxon>
        <taxon>Viridiplantae</taxon>
        <taxon>Streptophyta</taxon>
        <taxon>Embryophyta</taxon>
        <taxon>Tracheophyta</taxon>
        <taxon>Spermatophyta</taxon>
        <taxon>Magnoliopsida</taxon>
        <taxon>Liliopsida</taxon>
        <taxon>Poales</taxon>
        <taxon>Poaceae</taxon>
        <taxon>BOP clade</taxon>
        <taxon>Pooideae</taxon>
        <taxon>Triticodae</taxon>
        <taxon>Triticeae</taxon>
        <taxon>Triticinae</taxon>
        <taxon>Aegilops</taxon>
    </lineage>
</organism>
<dbReference type="Gene3D" id="3.30.70.270">
    <property type="match status" value="2"/>
</dbReference>
<feature type="compositionally biased region" description="Basic and acidic residues" evidence="15">
    <location>
        <begin position="1291"/>
        <end position="1305"/>
    </location>
</feature>
<evidence type="ECO:0000256" key="11">
    <source>
        <dbReference type="ARBA" id="ARBA00022918"/>
    </source>
</evidence>
<dbReference type="InterPro" id="IPR043502">
    <property type="entry name" value="DNA/RNA_pol_sf"/>
</dbReference>
<dbReference type="InterPro" id="IPR000477">
    <property type="entry name" value="RT_dom"/>
</dbReference>
<dbReference type="Gene3D" id="3.90.228.10">
    <property type="match status" value="1"/>
</dbReference>
<dbReference type="PROSITE" id="PS51375">
    <property type="entry name" value="PPR"/>
    <property type="match status" value="6"/>
</dbReference>
<dbReference type="GO" id="GO:0015074">
    <property type="term" value="P:DNA integration"/>
    <property type="evidence" value="ECO:0007669"/>
    <property type="project" value="UniProtKB-KW"/>
</dbReference>
<accession>M8CAR5</accession>
<evidence type="ECO:0000256" key="13">
    <source>
        <dbReference type="ARBA" id="ARBA00023268"/>
    </source>
</evidence>
<evidence type="ECO:0000256" key="7">
    <source>
        <dbReference type="ARBA" id="ARBA00022801"/>
    </source>
</evidence>
<dbReference type="CDD" id="cd01647">
    <property type="entry name" value="RT_LTR"/>
    <property type="match status" value="1"/>
</dbReference>
<dbReference type="InterPro" id="IPR012337">
    <property type="entry name" value="RNaseH-like_sf"/>
</dbReference>
<dbReference type="Gene3D" id="1.25.40.10">
    <property type="entry name" value="Tetratricopeptide repeat domain"/>
    <property type="match status" value="4"/>
</dbReference>
<dbReference type="InterPro" id="IPR002885">
    <property type="entry name" value="PPR_rpt"/>
</dbReference>
<name>M8CAR5_AEGTA</name>
<evidence type="ECO:0000256" key="1">
    <source>
        <dbReference type="ARBA" id="ARBA00022670"/>
    </source>
</evidence>
<dbReference type="InterPro" id="IPR043128">
    <property type="entry name" value="Rev_trsase/Diguanyl_cyclase"/>
</dbReference>
<dbReference type="FunFam" id="3.10.10.10:FF:000007">
    <property type="entry name" value="Retrovirus-related Pol polyprotein from transposon 17.6-like Protein"/>
    <property type="match status" value="1"/>
</dbReference>
<evidence type="ECO:0000256" key="10">
    <source>
        <dbReference type="ARBA" id="ARBA00022908"/>
    </source>
</evidence>
<dbReference type="InterPro" id="IPR050951">
    <property type="entry name" value="Retrovirus_Pol_polyprotein"/>
</dbReference>
<dbReference type="NCBIfam" id="TIGR00756">
    <property type="entry name" value="PPR"/>
    <property type="match status" value="3"/>
</dbReference>
<dbReference type="PANTHER" id="PTHR37984:SF5">
    <property type="entry name" value="PROTEIN NYNRIN-LIKE"/>
    <property type="match status" value="1"/>
</dbReference>
<keyword evidence="2" id="KW-0808">Transferase</keyword>
<dbReference type="FunFam" id="3.30.70.270:FF:000020">
    <property type="entry name" value="Transposon Tf2-6 polyprotein-like Protein"/>
    <property type="match status" value="1"/>
</dbReference>
<dbReference type="GO" id="GO:0046983">
    <property type="term" value="F:protein dimerization activity"/>
    <property type="evidence" value="ECO:0007669"/>
    <property type="project" value="InterPro"/>
</dbReference>
<dbReference type="GO" id="GO:0006508">
    <property type="term" value="P:proteolysis"/>
    <property type="evidence" value="ECO:0007669"/>
    <property type="project" value="UniProtKB-KW"/>
</dbReference>
<keyword evidence="10" id="KW-0229">DNA integration</keyword>
<dbReference type="CDD" id="cd00303">
    <property type="entry name" value="retropepsin_like"/>
    <property type="match status" value="1"/>
</dbReference>
<reference evidence="16" key="1">
    <citation type="submission" date="2015-06" db="UniProtKB">
        <authorList>
            <consortium name="EnsemblPlants"/>
        </authorList>
    </citation>
    <scope>IDENTIFICATION</scope>
</reference>
<dbReference type="PANTHER" id="PTHR37984">
    <property type="entry name" value="PROTEIN CBG26694"/>
    <property type="match status" value="1"/>
</dbReference>
<evidence type="ECO:0000256" key="15">
    <source>
        <dbReference type="SAM" id="MobiDB-lite"/>
    </source>
</evidence>
<keyword evidence="4" id="KW-0540">Nuclease</keyword>
<keyword evidence="6" id="KW-0255">Endonuclease</keyword>
<dbReference type="Gene3D" id="2.40.70.10">
    <property type="entry name" value="Acid Proteases"/>
    <property type="match status" value="1"/>
</dbReference>
<evidence type="ECO:0000256" key="5">
    <source>
        <dbReference type="ARBA" id="ARBA00022737"/>
    </source>
</evidence>
<evidence type="ECO:0000256" key="2">
    <source>
        <dbReference type="ARBA" id="ARBA00022679"/>
    </source>
</evidence>
<dbReference type="Pfam" id="PF01535">
    <property type="entry name" value="PPR"/>
    <property type="match status" value="2"/>
</dbReference>
<keyword evidence="8" id="KW-0460">Magnesium</keyword>
<keyword evidence="14" id="KW-0175">Coiled coil</keyword>
<dbReference type="InterPro" id="IPR008906">
    <property type="entry name" value="HATC_C_dom"/>
</dbReference>
<dbReference type="Gene3D" id="3.10.10.10">
    <property type="entry name" value="HIV Type 1 Reverse Transcriptase, subunit A, domain 1"/>
    <property type="match status" value="1"/>
</dbReference>
<dbReference type="InterPro" id="IPR021109">
    <property type="entry name" value="Peptidase_aspartic_dom_sf"/>
</dbReference>
<dbReference type="InterPro" id="IPR001969">
    <property type="entry name" value="Aspartic_peptidase_AS"/>
</dbReference>
<evidence type="ECO:0000256" key="8">
    <source>
        <dbReference type="ARBA" id="ARBA00022842"/>
    </source>
</evidence>
<keyword evidence="5" id="KW-0677">Repeat</keyword>
<evidence type="ECO:0000256" key="14">
    <source>
        <dbReference type="SAM" id="Coils"/>
    </source>
</evidence>
<sequence length="2407" mass="271129">MFRVEVFRATLDTQLHELEFRFNDKVLDLLTTSATLIPKNKFRSFKADDICEIVKKYYPADFTQQEIYGLEQQPKHFVVDASNDKELKNVSTLTNLCRYLFETGRHSIYNLIDRLLRLLLTLPVSTASVERAFSTLRIIKTRLRNTMEDDYLANSLLVKIESEITEKYSYEDVLMHFKALPLQRFLSSSATAPVCAFASLPPAGKMPPASAYAVLAAAFRTKPPVPVPRWLAVLGSRTQTVRQNALEVLPDAALPPRFHPSIVPRGYVLGSPRLCHTSALEDSLDARVGEVLRVLKSCAADADLGKDLFQFADEMDEDVVLKVLQKQRSNWQVALLFFNWAAGLPSYEHGPRTYTEMLDILGRMKKVRLMRQLFDKIPEQRRGLVVTNRMFAVLLNRYAGAHKVQEAIEILLMSLCRYKHVEEAEALFLQKKDEFPPVIKSWNIILNGWCVKGSLADAKRVWNEIIASKLKPDLFTYGTFINALTKAGKLSTAVKLFTSMWEKGINPDVAICNCIIDQLCFKKKIPEALKIFGEMNDRGCQADVATYNTLIKHFCKIRRTEKVYELLDDMEKGCSPNNMTYTYILKTTEKPRDVMNLIQRMEESGCKLDSDTYNLILNLYVSMKYEKGVQQIWEEMERNGSGPDQRSFTILVHGLHSQGQLDQALQYYTTMKSRGMTPEPRTRILVKAIHMKKDEPETEDRSPSMTGKNLKLDRVSGLLHVTMPTPWAKKIHKRRVIGQYDAPKFMLFDMPQQDMFRMYRAIQLQVQNLVEMKRCQRRLDDTDVHNEIDDIAELNTAEDLDIRPSKKAKISELGVMEPSPMSPTMSAPSPISECFESIVPEPDSNKEFKVDETYDYLPQDYTLTDHDLCAHIAIESSLRKAARGARARAVRLMEMDKLYQVVTCQEALPQRDSPRVGGGAAITAVHKVTRGPRSRAFQMQGQLLAAARGADVVNAKFACAMLANADENDEAHIVLCRVLMGRPEVIPAGSSKLHPSSDNYDSAIDNKQNPQWYVVWGKDMNTRILPEYVVSFKCPSLHPMRMCLDLMLLFVEILGFKIIRSDLRAKEAFAGTERNLENCVQYRQLPEPEVFLVHVVRRGFPGLRPIAKSNPGLGLIRSEITAPSSKPSAQTRYLITAMGENIDKLHSLVETVLRRLDAHQATADERFELQRAFNEQVASELKHLTKQIDLTQADVDEARKSSAQGDPATAGDVGDLSAVGVVTNLAGSSAPSPSPPTPPGDPGVPLLSTLNRTAPPPAPPLYTVGAAQLPFARLVNHGPPLLSHQTATSQERSHEHYAKPPEHDFPKFEGDAPRIWLDRCVSYFELYQVPQHSWVTTASLYMEGMAAMWYQAQKQTHPMLTWQNFRAAVEAEFGPEEFEDQMHSLIQLRQTGTVQEYRQQFETTMYHLKSLDPSLSSKFFISQFLLGLKDKLRLGVRLQSPTSITRAAVFARIQEEELEKQRVLPAPAHACPIAAPCPRGDDFGRERQLRDFRRANGLCFRCGDKYSREHQCKHTGVVMMIEVGDYGEILSDDTMHALQLLETPVAQEAECCSLSQNAVTRDEAPSTICLRATVGDQVMPLLVDSGSTHSFISQTFADRLAVPTEPLPPVSVRVANGQRLHCDRLARQFAWQVPGHTFHTDLRVLQLSAYDGGLGMDWLSAHSPMNYHWLEKTILFETEGKQVLLSGVKSTDLPPISQLYAYELHRMEVANDIWTAALITVEPHVKESTPPVPPNIQHVLKEYSDVFAEPTSLPPRRQYDHGINLEPGAPPINSRPYRYSPAQKDEIEKQVRDMLDTGVITHSMSPYAAPVLLVKKKDGSWRFYIDFRRLNQVTVKNKFPLPVVGELLDELSGAAFFSKIDLRSGYHQIRMRAEDKEKTTFKTHHGHFQFRVMPFGLCNVPAIFQCLMNAIFGCYNRKFVIVFLDDILVFSLDLQEHEQHLRLVLDTLHRHELYAKASKCTFAQPSIEYLGHIISKDGVATDSSKTSAIQTWPMPNNATEQRGFLGLTGYYRKFVAHYGLLAKPLTQLLTKKGFHWDDSTQAAFDRLKQAMVSTPVLVLPDFTKPFAVETDACDTGVGAVLVQQGHPVAYMSKALGVKIRGYQLMKKNFSQYKKGADNGAADALSRVGHRHALDALSTCHPQWLQEVANSYETDAASQELHLAIRVRRRRCGGGLQCSSSSEMRSKETFVPCLGFTALCILIVDEFLLLREHLLEEDVVELGQRSTALLRLLLLLLLPRTAHDDGPLEDVHLRRGEEVLRSDDATARPHRLRLELPLHRAEELPAPEDRRACRRSYSSVSWRRSGGGGCRPRLGYFLDLSALTQRWQPGSSLSLEQRPELHIPRHMVTCGGGFDSPAARNRGGDWGIKAGGGGIGVRPVSAPRNNRYTACRGGLRATVKTFTGRGTI</sequence>
<dbReference type="GO" id="GO:0003723">
    <property type="term" value="F:RNA binding"/>
    <property type="evidence" value="ECO:0007669"/>
    <property type="project" value="UniProtKB-KW"/>
</dbReference>
<feature type="compositionally biased region" description="Pro residues" evidence="15">
    <location>
        <begin position="1232"/>
        <end position="1242"/>
    </location>
</feature>
<protein>
    <submittedName>
        <fullName evidence="16">Putative pentatricopeptide repeat-containing protein</fullName>
    </submittedName>
</protein>
<dbReference type="Pfam" id="PF13041">
    <property type="entry name" value="PPR_2"/>
    <property type="match status" value="2"/>
</dbReference>
<evidence type="ECO:0000256" key="9">
    <source>
        <dbReference type="ARBA" id="ARBA00022884"/>
    </source>
</evidence>
<keyword evidence="13" id="KW-0511">Multifunctional enzyme</keyword>
<dbReference type="GO" id="GO:0004190">
    <property type="term" value="F:aspartic-type endopeptidase activity"/>
    <property type="evidence" value="ECO:0007669"/>
    <property type="project" value="InterPro"/>
</dbReference>
<evidence type="ECO:0000313" key="16">
    <source>
        <dbReference type="EnsemblPlants" id="EMT24172"/>
    </source>
</evidence>
<dbReference type="GO" id="GO:0003964">
    <property type="term" value="F:RNA-directed DNA polymerase activity"/>
    <property type="evidence" value="ECO:0007669"/>
    <property type="project" value="UniProtKB-KW"/>
</dbReference>
<evidence type="ECO:0000256" key="4">
    <source>
        <dbReference type="ARBA" id="ARBA00022722"/>
    </source>
</evidence>
<evidence type="ECO:0000256" key="6">
    <source>
        <dbReference type="ARBA" id="ARBA00022759"/>
    </source>
</evidence>
<keyword evidence="9" id="KW-0694">RNA-binding</keyword>
<dbReference type="InterPro" id="IPR041577">
    <property type="entry name" value="RT_RNaseH_2"/>
</dbReference>
<dbReference type="GO" id="GO:0004519">
    <property type="term" value="F:endonuclease activity"/>
    <property type="evidence" value="ECO:0007669"/>
    <property type="project" value="UniProtKB-KW"/>
</dbReference>
<dbReference type="SUPFAM" id="SSF56399">
    <property type="entry name" value="ADP-ribosylation"/>
    <property type="match status" value="1"/>
</dbReference>
<dbReference type="EnsemblPlants" id="EMT24172">
    <property type="protein sequence ID" value="EMT24172"/>
    <property type="gene ID" value="F775_00434"/>
</dbReference>
<dbReference type="Pfam" id="PF03732">
    <property type="entry name" value="Retrotrans_gag"/>
    <property type="match status" value="1"/>
</dbReference>
<feature type="region of interest" description="Disordered" evidence="15">
    <location>
        <begin position="1283"/>
        <end position="1305"/>
    </location>
</feature>
<keyword evidence="7" id="KW-0378">Hydrolase</keyword>
<evidence type="ECO:0000256" key="12">
    <source>
        <dbReference type="ARBA" id="ARBA00022946"/>
    </source>
</evidence>
<dbReference type="PROSITE" id="PS50878">
    <property type="entry name" value="RT_POL"/>
    <property type="match status" value="1"/>
</dbReference>
<dbReference type="Pfam" id="PF00078">
    <property type="entry name" value="RVT_1"/>
    <property type="match status" value="1"/>
</dbReference>
<dbReference type="InterPro" id="IPR005162">
    <property type="entry name" value="Retrotrans_gag_dom"/>
</dbReference>
<dbReference type="SUPFAM" id="SSF53098">
    <property type="entry name" value="Ribonuclease H-like"/>
    <property type="match status" value="1"/>
</dbReference>